<dbReference type="Gene3D" id="3.80.10.10">
    <property type="entry name" value="Ribonuclease Inhibitor"/>
    <property type="match status" value="1"/>
</dbReference>
<evidence type="ECO:0000313" key="2">
    <source>
        <dbReference type="Proteomes" id="UP000789342"/>
    </source>
</evidence>
<name>A0A9N9DYD1_9GLOM</name>
<keyword evidence="2" id="KW-1185">Reference proteome</keyword>
<organism evidence="1 2">
    <name type="scientific">Acaulospora morrowiae</name>
    <dbReference type="NCBI Taxonomy" id="94023"/>
    <lineage>
        <taxon>Eukaryota</taxon>
        <taxon>Fungi</taxon>
        <taxon>Fungi incertae sedis</taxon>
        <taxon>Mucoromycota</taxon>
        <taxon>Glomeromycotina</taxon>
        <taxon>Glomeromycetes</taxon>
        <taxon>Diversisporales</taxon>
        <taxon>Acaulosporaceae</taxon>
        <taxon>Acaulospora</taxon>
    </lineage>
</organism>
<sequence>MASPNLTTDIINDILDQLTEYDKNYQKNLKDLRSCMLINKHWCTHVIERIWSKPFHYVGHADKRIINTYLSCLEISEKQSLIENMIDVNQISFGLANAGLNKESLLKIKSTFDYPSMLKHLHFRDILISAELWCNYYISKKNPKSNDIERNYLVILEYLLKMISKRSKNLTSIYLYPCAGYDYISLLAEPGICRLFESVRKLELVEMQMLLDGLANVCKNVEYLDISLSKISDDSQATNLSRLISSQTALYTFCCKSSSIYANQVINSISSQSKYLRMVQFHDVNFTGCSPLYGLAKCTKLELLTFHWCISVNYELVKPLVEVEMDKLDDVVIHGYVCKELREWKEKIEDRAVERRLIALKIK</sequence>
<dbReference type="SUPFAM" id="SSF52047">
    <property type="entry name" value="RNI-like"/>
    <property type="match status" value="1"/>
</dbReference>
<dbReference type="EMBL" id="CAJVPV010010669">
    <property type="protein sequence ID" value="CAG8653726.1"/>
    <property type="molecule type" value="Genomic_DNA"/>
</dbReference>
<reference evidence="1" key="1">
    <citation type="submission" date="2021-06" db="EMBL/GenBank/DDBJ databases">
        <authorList>
            <person name="Kallberg Y."/>
            <person name="Tangrot J."/>
            <person name="Rosling A."/>
        </authorList>
    </citation>
    <scope>NUCLEOTIDE SEQUENCE</scope>
    <source>
        <strain evidence="1">CL551</strain>
    </source>
</reference>
<comment type="caution">
    <text evidence="1">The sequence shown here is derived from an EMBL/GenBank/DDBJ whole genome shotgun (WGS) entry which is preliminary data.</text>
</comment>
<gene>
    <name evidence="1" type="ORF">AMORRO_LOCUS10087</name>
</gene>
<dbReference type="OrthoDB" id="2352152at2759"/>
<evidence type="ECO:0000313" key="1">
    <source>
        <dbReference type="EMBL" id="CAG8653726.1"/>
    </source>
</evidence>
<proteinExistence type="predicted"/>
<dbReference type="AlphaFoldDB" id="A0A9N9DYD1"/>
<protein>
    <submittedName>
        <fullName evidence="1">17955_t:CDS:1</fullName>
    </submittedName>
</protein>
<dbReference type="Proteomes" id="UP000789342">
    <property type="component" value="Unassembled WGS sequence"/>
</dbReference>
<accession>A0A9N9DYD1</accession>
<dbReference type="InterPro" id="IPR032675">
    <property type="entry name" value="LRR_dom_sf"/>
</dbReference>